<evidence type="ECO:0000256" key="4">
    <source>
        <dbReference type="ARBA" id="ARBA00022692"/>
    </source>
</evidence>
<feature type="domain" description="Acyltransferase 3" evidence="9">
    <location>
        <begin position="14"/>
        <end position="336"/>
    </location>
</feature>
<keyword evidence="6 8" id="KW-0472">Membrane</keyword>
<evidence type="ECO:0000256" key="3">
    <source>
        <dbReference type="ARBA" id="ARBA00022679"/>
    </source>
</evidence>
<evidence type="ECO:0000256" key="1">
    <source>
        <dbReference type="ARBA" id="ARBA00004651"/>
    </source>
</evidence>
<feature type="transmembrane region" description="Helical" evidence="8">
    <location>
        <begin position="318"/>
        <end position="340"/>
    </location>
</feature>
<dbReference type="PANTHER" id="PTHR23028:SF53">
    <property type="entry name" value="ACYL_TRANSF_3 DOMAIN-CONTAINING PROTEIN"/>
    <property type="match status" value="1"/>
</dbReference>
<feature type="transmembrane region" description="Helical" evidence="8">
    <location>
        <begin position="155"/>
        <end position="178"/>
    </location>
</feature>
<evidence type="ECO:0000256" key="8">
    <source>
        <dbReference type="SAM" id="Phobius"/>
    </source>
</evidence>
<evidence type="ECO:0000256" key="6">
    <source>
        <dbReference type="ARBA" id="ARBA00023136"/>
    </source>
</evidence>
<feature type="transmembrane region" description="Helical" evidence="8">
    <location>
        <begin position="257"/>
        <end position="278"/>
    </location>
</feature>
<keyword evidence="11" id="KW-1185">Reference proteome</keyword>
<dbReference type="AlphaFoldDB" id="A0A0R1LZB7"/>
<dbReference type="InterPro" id="IPR002656">
    <property type="entry name" value="Acyl_transf_3_dom"/>
</dbReference>
<feature type="transmembrane region" description="Helical" evidence="8">
    <location>
        <begin position="361"/>
        <end position="380"/>
    </location>
</feature>
<dbReference type="Pfam" id="PF01757">
    <property type="entry name" value="Acyl_transf_3"/>
    <property type="match status" value="1"/>
</dbReference>
<feature type="transmembrane region" description="Helical" evidence="8">
    <location>
        <begin position="55"/>
        <end position="76"/>
    </location>
</feature>
<evidence type="ECO:0000256" key="5">
    <source>
        <dbReference type="ARBA" id="ARBA00022989"/>
    </source>
</evidence>
<dbReference type="PANTHER" id="PTHR23028">
    <property type="entry name" value="ACETYLTRANSFERASE"/>
    <property type="match status" value="1"/>
</dbReference>
<dbReference type="GO" id="GO:0005886">
    <property type="term" value="C:plasma membrane"/>
    <property type="evidence" value="ECO:0007669"/>
    <property type="project" value="UniProtKB-SubCell"/>
</dbReference>
<protein>
    <submittedName>
        <fullName evidence="10">Acyltransferase</fullName>
    </submittedName>
</protein>
<feature type="transmembrane region" description="Helical" evidence="8">
    <location>
        <begin position="190"/>
        <end position="209"/>
    </location>
</feature>
<reference evidence="10 11" key="1">
    <citation type="journal article" date="2015" name="Genome Announc.">
        <title>Expanding the biotechnology potential of lactobacilli through comparative genomics of 213 strains and associated genera.</title>
        <authorList>
            <person name="Sun Z."/>
            <person name="Harris H.M."/>
            <person name="McCann A."/>
            <person name="Guo C."/>
            <person name="Argimon S."/>
            <person name="Zhang W."/>
            <person name="Yang X."/>
            <person name="Jeffery I.B."/>
            <person name="Cooney J.C."/>
            <person name="Kagawa T.F."/>
            <person name="Liu W."/>
            <person name="Song Y."/>
            <person name="Salvetti E."/>
            <person name="Wrobel A."/>
            <person name="Rasinkangas P."/>
            <person name="Parkhill J."/>
            <person name="Rea M.C."/>
            <person name="O'Sullivan O."/>
            <person name="Ritari J."/>
            <person name="Douillard F.P."/>
            <person name="Paul Ross R."/>
            <person name="Yang R."/>
            <person name="Briner A.E."/>
            <person name="Felis G.E."/>
            <person name="de Vos W.M."/>
            <person name="Barrangou R."/>
            <person name="Klaenhammer T.R."/>
            <person name="Caufield P.W."/>
            <person name="Cui Y."/>
            <person name="Zhang H."/>
            <person name="O'Toole P.W."/>
        </authorList>
    </citation>
    <scope>NUCLEOTIDE SEQUENCE [LARGE SCALE GENOMIC DNA]</scope>
    <source>
        <strain evidence="10 11">DSM 19910</strain>
    </source>
</reference>
<accession>A0A0R1LZB7</accession>
<evidence type="ECO:0000256" key="2">
    <source>
        <dbReference type="ARBA" id="ARBA00022475"/>
    </source>
</evidence>
<comment type="subcellular location">
    <subcellularLocation>
        <location evidence="1">Cell membrane</location>
        <topology evidence="1">Multi-pass membrane protein</topology>
    </subcellularLocation>
</comment>
<evidence type="ECO:0000256" key="7">
    <source>
        <dbReference type="ARBA" id="ARBA00023315"/>
    </source>
</evidence>
<feature type="transmembrane region" description="Helical" evidence="8">
    <location>
        <begin position="12"/>
        <end position="34"/>
    </location>
</feature>
<keyword evidence="2" id="KW-1003">Cell membrane</keyword>
<organism evidence="10 11">
    <name type="scientific">Liquorilactobacillus capillatus DSM 19910</name>
    <dbReference type="NCBI Taxonomy" id="1423731"/>
    <lineage>
        <taxon>Bacteria</taxon>
        <taxon>Bacillati</taxon>
        <taxon>Bacillota</taxon>
        <taxon>Bacilli</taxon>
        <taxon>Lactobacillales</taxon>
        <taxon>Lactobacillaceae</taxon>
        <taxon>Liquorilactobacillus</taxon>
    </lineage>
</organism>
<feature type="transmembrane region" description="Helical" evidence="8">
    <location>
        <begin position="290"/>
        <end position="312"/>
    </location>
</feature>
<dbReference type="SUPFAM" id="SSF52266">
    <property type="entry name" value="SGNH hydrolase"/>
    <property type="match status" value="1"/>
</dbReference>
<dbReference type="EMBL" id="AZEF01000030">
    <property type="protein sequence ID" value="KRL01005.1"/>
    <property type="molecule type" value="Genomic_DNA"/>
</dbReference>
<comment type="caution">
    <text evidence="10">The sequence shown here is derived from an EMBL/GenBank/DDBJ whole genome shotgun (WGS) entry which is preliminary data.</text>
</comment>
<feature type="transmembrane region" description="Helical" evidence="8">
    <location>
        <begin position="230"/>
        <end position="251"/>
    </location>
</feature>
<dbReference type="GO" id="GO:0009103">
    <property type="term" value="P:lipopolysaccharide biosynthetic process"/>
    <property type="evidence" value="ECO:0007669"/>
    <property type="project" value="TreeGrafter"/>
</dbReference>
<feature type="transmembrane region" description="Helical" evidence="8">
    <location>
        <begin position="126"/>
        <end position="143"/>
    </location>
</feature>
<dbReference type="GO" id="GO:0016747">
    <property type="term" value="F:acyltransferase activity, transferring groups other than amino-acyl groups"/>
    <property type="evidence" value="ECO:0007669"/>
    <property type="project" value="InterPro"/>
</dbReference>
<dbReference type="InterPro" id="IPR050879">
    <property type="entry name" value="Acyltransferase_3"/>
</dbReference>
<evidence type="ECO:0000313" key="11">
    <source>
        <dbReference type="Proteomes" id="UP000051621"/>
    </source>
</evidence>
<keyword evidence="7 10" id="KW-0012">Acyltransferase</keyword>
<name>A0A0R1LZB7_9LACO</name>
<dbReference type="Proteomes" id="UP000051621">
    <property type="component" value="Unassembled WGS sequence"/>
</dbReference>
<proteinExistence type="predicted"/>
<sequence length="602" mass="66394">MSVLTYHFFKGAYPGGFIGVDIFFTFSGFLITALMIDEFNRSGQFKLLAFYRRRFYRIVPPLVLSILVVIPLTYLVRPDYIVGLGKQVAAALGFTTNYFEILTGGNYESKFIPHLFVHTWSLAVEMHFYIIWGLLIAIFTNIIRRMNYSEVKCGYILRWVIGLLSLILASESFLAMAFSSAGLTDYSPVYFSSLTHIFPFFVGAILASVTGIKSVTATFDWSLRRANVKVVVPLLLLVFAALGALGFQLQFANRGTYTGGILLASFLAAAAILLARVLHAATPQTEEPRWATFIADISYSMYLYHWPLFVIFSQLVSVPLAVLLTLAVGVPLSALSYYIIEPLIAGKRPRALSPNFNLARLGQVIVVAAGMLLILAGYTIKAAPQMTGLEQQLWIGSLKQSADQMGTTKQVIMTAVEAKTTAQHQQKVASMIPKGVSIIGDSVTLGARDYLSEHVPNSDVNAAGDRTMDLAYQVMMTAQKNKILRQNVVLCIGTNALDNTNQQLEKLISSLAPGHRLILVTPYDQRADPSWNSSKLADFERTLPAKYDYVTVADWQSLAAKHPEVFKGTDGVHFAGRMSGNIIYTQAINDGLKAAEQTKVKQ</sequence>
<gene>
    <name evidence="10" type="ORF">FC81_GL001607</name>
</gene>
<keyword evidence="3 10" id="KW-0808">Transferase</keyword>
<dbReference type="PATRIC" id="fig|1423731.3.peg.1648"/>
<dbReference type="STRING" id="1423731.FC81_GL001607"/>
<keyword evidence="5 8" id="KW-1133">Transmembrane helix</keyword>
<evidence type="ECO:0000313" key="10">
    <source>
        <dbReference type="EMBL" id="KRL01005.1"/>
    </source>
</evidence>
<evidence type="ECO:0000259" key="9">
    <source>
        <dbReference type="Pfam" id="PF01757"/>
    </source>
</evidence>
<dbReference type="InterPro" id="IPR036514">
    <property type="entry name" value="SGNH_hydro_sf"/>
</dbReference>
<dbReference type="Gene3D" id="3.40.50.1110">
    <property type="entry name" value="SGNH hydrolase"/>
    <property type="match status" value="1"/>
</dbReference>
<keyword evidence="4 8" id="KW-0812">Transmembrane</keyword>